<evidence type="ECO:0000313" key="3">
    <source>
        <dbReference type="Proteomes" id="UP000184216"/>
    </source>
</evidence>
<reference evidence="2 3" key="1">
    <citation type="submission" date="2016-11" db="EMBL/GenBank/DDBJ databases">
        <authorList>
            <person name="Varghese N."/>
            <person name="Submissions S."/>
        </authorList>
    </citation>
    <scope>NUCLEOTIDE SEQUENCE [LARGE SCALE GENOMIC DNA]</scope>
    <source>
        <strain evidence="2 3">DSM 6368</strain>
    </source>
</reference>
<evidence type="ECO:0000313" key="2">
    <source>
        <dbReference type="EMBL" id="SHM41673.1"/>
    </source>
</evidence>
<keyword evidence="3" id="KW-1185">Reference proteome</keyword>
<gene>
    <name evidence="2" type="ORF">SAMN05444387_2441</name>
</gene>
<sequence length="156" mass="18430">MIYYLKKSSTYISERLHIGSRNHNQLTMNTTIQDYNNSQNSSDKEICDRLANIIDKNLPDAENKIWHAHPVWFLDGNPIVGYSKLKDSVRLLFWSGQSFDEEKLSNEGSFKAAEFRYTSSEQIIEEDVKRWLEKAREIQWDYKNIVKRKGVLIRLK</sequence>
<accession>A0ABY1J3Q8</accession>
<comment type="caution">
    <text evidence="2">The sequence shown here is derived from an EMBL/GenBank/DDBJ whole genome shotgun (WGS) entry which is preliminary data.</text>
</comment>
<feature type="domain" description="YdhG-like" evidence="1">
    <location>
        <begin position="44"/>
        <end position="135"/>
    </location>
</feature>
<dbReference type="Gene3D" id="3.90.1150.200">
    <property type="match status" value="1"/>
</dbReference>
<evidence type="ECO:0000259" key="1">
    <source>
        <dbReference type="Pfam" id="PF08818"/>
    </source>
</evidence>
<dbReference type="EMBL" id="FRBX01000003">
    <property type="protein sequence ID" value="SHM41673.1"/>
    <property type="molecule type" value="Genomic_DNA"/>
</dbReference>
<name>A0ABY1J3Q8_9FLAO</name>
<organism evidence="2 3">
    <name type="scientific">Flavobacterium pectinovorum</name>
    <dbReference type="NCBI Taxonomy" id="29533"/>
    <lineage>
        <taxon>Bacteria</taxon>
        <taxon>Pseudomonadati</taxon>
        <taxon>Bacteroidota</taxon>
        <taxon>Flavobacteriia</taxon>
        <taxon>Flavobacteriales</taxon>
        <taxon>Flavobacteriaceae</taxon>
        <taxon>Flavobacterium</taxon>
    </lineage>
</organism>
<proteinExistence type="predicted"/>
<dbReference type="SUPFAM" id="SSF159888">
    <property type="entry name" value="YdhG-like"/>
    <property type="match status" value="1"/>
</dbReference>
<protein>
    <recommendedName>
        <fullName evidence="1">YdhG-like domain-containing protein</fullName>
    </recommendedName>
</protein>
<dbReference type="InterPro" id="IPR014922">
    <property type="entry name" value="YdhG-like"/>
</dbReference>
<dbReference type="Proteomes" id="UP000184216">
    <property type="component" value="Unassembled WGS sequence"/>
</dbReference>
<dbReference type="Pfam" id="PF08818">
    <property type="entry name" value="DUF1801"/>
    <property type="match status" value="1"/>
</dbReference>